<evidence type="ECO:0000313" key="3">
    <source>
        <dbReference type="Proteomes" id="UP001054889"/>
    </source>
</evidence>
<evidence type="ECO:0000313" key="2">
    <source>
        <dbReference type="EMBL" id="GJN08152.1"/>
    </source>
</evidence>
<dbReference type="Proteomes" id="UP001054889">
    <property type="component" value="Unassembled WGS sequence"/>
</dbReference>
<dbReference type="EMBL" id="BQKI01000015">
    <property type="protein sequence ID" value="GJN08152.1"/>
    <property type="molecule type" value="Genomic_DNA"/>
</dbReference>
<feature type="region of interest" description="Disordered" evidence="1">
    <location>
        <begin position="23"/>
        <end position="65"/>
    </location>
</feature>
<protein>
    <submittedName>
        <fullName evidence="2">Uncharacterized protein</fullName>
    </submittedName>
</protein>
<reference evidence="2" key="2">
    <citation type="submission" date="2021-12" db="EMBL/GenBank/DDBJ databases">
        <title>Resequencing data analysis of finger millet.</title>
        <authorList>
            <person name="Hatakeyama M."/>
            <person name="Aluri S."/>
            <person name="Balachadran M.T."/>
            <person name="Sivarajan S.R."/>
            <person name="Poveda L."/>
            <person name="Shimizu-Inatsugi R."/>
            <person name="Schlapbach R."/>
            <person name="Sreeman S.M."/>
            <person name="Shimizu K.K."/>
        </authorList>
    </citation>
    <scope>NUCLEOTIDE SEQUENCE</scope>
</reference>
<sequence length="140" mass="15195">MASIEPEPPVACRPLMPLVSELEDVEADAQVHDEPKSSGKSWKSNEVTRDTLVPQGKPSSRYSLPASEMRIECGGGREARNEHEDEKIERRVLVDNGVKDWHAAGCGCDAQKTVAIWALVAVAFACADDAASLGCEEEEM</sequence>
<organism evidence="2 3">
    <name type="scientific">Eleusine coracana subsp. coracana</name>
    <dbReference type="NCBI Taxonomy" id="191504"/>
    <lineage>
        <taxon>Eukaryota</taxon>
        <taxon>Viridiplantae</taxon>
        <taxon>Streptophyta</taxon>
        <taxon>Embryophyta</taxon>
        <taxon>Tracheophyta</taxon>
        <taxon>Spermatophyta</taxon>
        <taxon>Magnoliopsida</taxon>
        <taxon>Liliopsida</taxon>
        <taxon>Poales</taxon>
        <taxon>Poaceae</taxon>
        <taxon>PACMAD clade</taxon>
        <taxon>Chloridoideae</taxon>
        <taxon>Cynodonteae</taxon>
        <taxon>Eleusininae</taxon>
        <taxon>Eleusine</taxon>
    </lineage>
</organism>
<gene>
    <name evidence="2" type="primary">ga26045</name>
    <name evidence="2" type="ORF">PR202_ga26045</name>
</gene>
<reference evidence="2" key="1">
    <citation type="journal article" date="2018" name="DNA Res.">
        <title>Multiple hybrid de novo genome assembly of finger millet, an orphan allotetraploid crop.</title>
        <authorList>
            <person name="Hatakeyama M."/>
            <person name="Aluri S."/>
            <person name="Balachadran M.T."/>
            <person name="Sivarajan S.R."/>
            <person name="Patrignani A."/>
            <person name="Gruter S."/>
            <person name="Poveda L."/>
            <person name="Shimizu-Inatsugi R."/>
            <person name="Baeten J."/>
            <person name="Francoijs K.J."/>
            <person name="Nataraja K.N."/>
            <person name="Reddy Y.A.N."/>
            <person name="Phadnis S."/>
            <person name="Ravikumar R.L."/>
            <person name="Schlapbach R."/>
            <person name="Sreeman S.M."/>
            <person name="Shimizu K.K."/>
        </authorList>
    </citation>
    <scope>NUCLEOTIDE SEQUENCE</scope>
</reference>
<keyword evidence="3" id="KW-1185">Reference proteome</keyword>
<evidence type="ECO:0000256" key="1">
    <source>
        <dbReference type="SAM" id="MobiDB-lite"/>
    </source>
</evidence>
<comment type="caution">
    <text evidence="2">The sequence shown here is derived from an EMBL/GenBank/DDBJ whole genome shotgun (WGS) entry which is preliminary data.</text>
</comment>
<accession>A0AAV5DD13</accession>
<name>A0AAV5DD13_ELECO</name>
<dbReference type="AlphaFoldDB" id="A0AAV5DD13"/>
<proteinExistence type="predicted"/>